<reference evidence="2" key="1">
    <citation type="journal article" date="2020" name="Stud. Mycol.">
        <title>101 Dothideomycetes genomes: a test case for predicting lifestyles and emergence of pathogens.</title>
        <authorList>
            <person name="Haridas S."/>
            <person name="Albert R."/>
            <person name="Binder M."/>
            <person name="Bloem J."/>
            <person name="Labutti K."/>
            <person name="Salamov A."/>
            <person name="Andreopoulos B."/>
            <person name="Baker S."/>
            <person name="Barry K."/>
            <person name="Bills G."/>
            <person name="Bluhm B."/>
            <person name="Cannon C."/>
            <person name="Castanera R."/>
            <person name="Culley D."/>
            <person name="Daum C."/>
            <person name="Ezra D."/>
            <person name="Gonzalez J."/>
            <person name="Henrissat B."/>
            <person name="Kuo A."/>
            <person name="Liang C."/>
            <person name="Lipzen A."/>
            <person name="Lutzoni F."/>
            <person name="Magnuson J."/>
            <person name="Mondo S."/>
            <person name="Nolan M."/>
            <person name="Ohm R."/>
            <person name="Pangilinan J."/>
            <person name="Park H.-J."/>
            <person name="Ramirez L."/>
            <person name="Alfaro M."/>
            <person name="Sun H."/>
            <person name="Tritt A."/>
            <person name="Yoshinaga Y."/>
            <person name="Zwiers L.-H."/>
            <person name="Turgeon B."/>
            <person name="Goodwin S."/>
            <person name="Spatafora J."/>
            <person name="Crous P."/>
            <person name="Grigoriev I."/>
        </authorList>
    </citation>
    <scope>NUCLEOTIDE SEQUENCE</scope>
    <source>
        <strain evidence="2">CBS 116435</strain>
    </source>
</reference>
<organism evidence="2 3">
    <name type="scientific">Polychaeton citri CBS 116435</name>
    <dbReference type="NCBI Taxonomy" id="1314669"/>
    <lineage>
        <taxon>Eukaryota</taxon>
        <taxon>Fungi</taxon>
        <taxon>Dikarya</taxon>
        <taxon>Ascomycota</taxon>
        <taxon>Pezizomycotina</taxon>
        <taxon>Dothideomycetes</taxon>
        <taxon>Dothideomycetidae</taxon>
        <taxon>Capnodiales</taxon>
        <taxon>Capnodiaceae</taxon>
        <taxon>Polychaeton</taxon>
    </lineage>
</organism>
<feature type="transmembrane region" description="Helical" evidence="1">
    <location>
        <begin position="21"/>
        <end position="42"/>
    </location>
</feature>
<evidence type="ECO:0000313" key="2">
    <source>
        <dbReference type="EMBL" id="KAF2720396.1"/>
    </source>
</evidence>
<dbReference type="Proteomes" id="UP000799441">
    <property type="component" value="Unassembled WGS sequence"/>
</dbReference>
<name>A0A9P4Q8J2_9PEZI</name>
<feature type="transmembrane region" description="Helical" evidence="1">
    <location>
        <begin position="86"/>
        <end position="105"/>
    </location>
</feature>
<keyword evidence="3" id="KW-1185">Reference proteome</keyword>
<accession>A0A9P4Q8J2</accession>
<evidence type="ECO:0000256" key="1">
    <source>
        <dbReference type="SAM" id="Phobius"/>
    </source>
</evidence>
<dbReference type="PANTHER" id="PTHR41390:SF1">
    <property type="entry name" value="NADH-UBIQUINONE OXIDOREDUCTASE 213 KDA SUBUNIT"/>
    <property type="match status" value="1"/>
</dbReference>
<dbReference type="OrthoDB" id="5565730at2759"/>
<gene>
    <name evidence="2" type="ORF">K431DRAFT_93557</name>
</gene>
<dbReference type="EMBL" id="MU003800">
    <property type="protein sequence ID" value="KAF2720396.1"/>
    <property type="molecule type" value="Genomic_DNA"/>
</dbReference>
<dbReference type="PANTHER" id="PTHR41390">
    <property type="entry name" value="CHROMOSOME 7, WHOLE GENOME SHOTGUN SEQUENCE"/>
    <property type="match status" value="1"/>
</dbReference>
<evidence type="ECO:0000313" key="3">
    <source>
        <dbReference type="Proteomes" id="UP000799441"/>
    </source>
</evidence>
<sequence length="192" mass="20367">MVSATMANKGSDPFEETVVPSLKVGAFTGAAGFLVGGTAGILKAQTPFLYASASAIQTGLLGAAFWGFRTTILSAWSVREVTRRDLTLASAISGSLSGSIIGGVTRGRANVVPAAVMFGLFGSLGQVGVNWYHNAPRRDDSQHKEGFWKRMAEKMLKLDVEIAILDDKIAEQKKASSEQVQVEAEETSSKGR</sequence>
<keyword evidence="1" id="KW-0472">Membrane</keyword>
<proteinExistence type="predicted"/>
<feature type="transmembrane region" description="Helical" evidence="1">
    <location>
        <begin position="111"/>
        <end position="132"/>
    </location>
</feature>
<comment type="caution">
    <text evidence="2">The sequence shown here is derived from an EMBL/GenBank/DDBJ whole genome shotgun (WGS) entry which is preliminary data.</text>
</comment>
<keyword evidence="1" id="KW-0812">Transmembrane</keyword>
<dbReference type="AlphaFoldDB" id="A0A9P4Q8J2"/>
<keyword evidence="1" id="KW-1133">Transmembrane helix</keyword>
<feature type="transmembrane region" description="Helical" evidence="1">
    <location>
        <begin position="48"/>
        <end position="66"/>
    </location>
</feature>
<protein>
    <submittedName>
        <fullName evidence="2">Uncharacterized protein</fullName>
    </submittedName>
</protein>